<name>A0A1G2R2T2_9BACT</name>
<dbReference type="SUPFAM" id="SSF56784">
    <property type="entry name" value="HAD-like"/>
    <property type="match status" value="1"/>
</dbReference>
<evidence type="ECO:0000313" key="2">
    <source>
        <dbReference type="Proteomes" id="UP000179258"/>
    </source>
</evidence>
<dbReference type="Gene3D" id="1.10.150.240">
    <property type="entry name" value="Putative phosphatase, domain 2"/>
    <property type="match status" value="1"/>
</dbReference>
<dbReference type="GO" id="GO:0005829">
    <property type="term" value="C:cytosol"/>
    <property type="evidence" value="ECO:0007669"/>
    <property type="project" value="TreeGrafter"/>
</dbReference>
<protein>
    <recommendedName>
        <fullName evidence="3">HAD family hydrolase</fullName>
    </recommendedName>
</protein>
<dbReference type="PANTHER" id="PTHR43434:SF1">
    <property type="entry name" value="PHOSPHOGLYCOLATE PHOSPHATASE"/>
    <property type="match status" value="1"/>
</dbReference>
<dbReference type="InterPro" id="IPR036412">
    <property type="entry name" value="HAD-like_sf"/>
</dbReference>
<dbReference type="InterPro" id="IPR023198">
    <property type="entry name" value="PGP-like_dom2"/>
</dbReference>
<organism evidence="1 2">
    <name type="scientific">Candidatus Wildermuthbacteria bacterium RIFCSPHIGHO2_02_FULL_47_17</name>
    <dbReference type="NCBI Taxonomy" id="1802452"/>
    <lineage>
        <taxon>Bacteria</taxon>
        <taxon>Candidatus Wildermuthiibacteriota</taxon>
    </lineage>
</organism>
<dbReference type="SFLD" id="SFLDG01129">
    <property type="entry name" value="C1.5:_HAD__Beta-PGM__Phosphata"/>
    <property type="match status" value="1"/>
</dbReference>
<gene>
    <name evidence="1" type="ORF">A3D59_02680</name>
</gene>
<dbReference type="Proteomes" id="UP000179258">
    <property type="component" value="Unassembled WGS sequence"/>
</dbReference>
<dbReference type="PANTHER" id="PTHR43434">
    <property type="entry name" value="PHOSPHOGLYCOLATE PHOSPHATASE"/>
    <property type="match status" value="1"/>
</dbReference>
<sequence length="220" mass="24858">MVLFDWNMTLINDGPVWYGAVRKVFEAYGKQAPAAEIFLQELAEHDASLVQTYALWDIQLNSEEKIRRARKIYSYGYYARINEVELSAGAAESLESLRGMGISMGIISGEIVCIFKALMDRFNLWPFFDNRIFLQVENKSEKILQLLRRDLVLPERCLYVGDAPSDIRYAKRASVTSVAYLNGCVSGNLKNLIAAAEPHYAISHFCELLPLAEKILLPGV</sequence>
<dbReference type="AlphaFoldDB" id="A0A1G2R2T2"/>
<dbReference type="InterPro" id="IPR050155">
    <property type="entry name" value="HAD-like_hydrolase_sf"/>
</dbReference>
<dbReference type="InterPro" id="IPR023214">
    <property type="entry name" value="HAD_sf"/>
</dbReference>
<proteinExistence type="predicted"/>
<reference evidence="1 2" key="1">
    <citation type="journal article" date="2016" name="Nat. Commun.">
        <title>Thousands of microbial genomes shed light on interconnected biogeochemical processes in an aquifer system.</title>
        <authorList>
            <person name="Anantharaman K."/>
            <person name="Brown C.T."/>
            <person name="Hug L.A."/>
            <person name="Sharon I."/>
            <person name="Castelle C.J."/>
            <person name="Probst A.J."/>
            <person name="Thomas B.C."/>
            <person name="Singh A."/>
            <person name="Wilkins M.J."/>
            <person name="Karaoz U."/>
            <person name="Brodie E.L."/>
            <person name="Williams K.H."/>
            <person name="Hubbard S.S."/>
            <person name="Banfield J.F."/>
        </authorList>
    </citation>
    <scope>NUCLEOTIDE SEQUENCE [LARGE SCALE GENOMIC DNA]</scope>
</reference>
<dbReference type="Pfam" id="PF13419">
    <property type="entry name" value="HAD_2"/>
    <property type="match status" value="1"/>
</dbReference>
<evidence type="ECO:0000313" key="1">
    <source>
        <dbReference type="EMBL" id="OHA67150.1"/>
    </source>
</evidence>
<dbReference type="EMBL" id="MHTX01000045">
    <property type="protein sequence ID" value="OHA67150.1"/>
    <property type="molecule type" value="Genomic_DNA"/>
</dbReference>
<comment type="caution">
    <text evidence="1">The sequence shown here is derived from an EMBL/GenBank/DDBJ whole genome shotgun (WGS) entry which is preliminary data.</text>
</comment>
<dbReference type="InterPro" id="IPR041492">
    <property type="entry name" value="HAD_2"/>
</dbReference>
<dbReference type="GO" id="GO:0008967">
    <property type="term" value="F:phosphoglycolate phosphatase activity"/>
    <property type="evidence" value="ECO:0007669"/>
    <property type="project" value="TreeGrafter"/>
</dbReference>
<dbReference type="Gene3D" id="3.40.50.1000">
    <property type="entry name" value="HAD superfamily/HAD-like"/>
    <property type="match status" value="1"/>
</dbReference>
<accession>A0A1G2R2T2</accession>
<dbReference type="GO" id="GO:0006281">
    <property type="term" value="P:DNA repair"/>
    <property type="evidence" value="ECO:0007669"/>
    <property type="project" value="TreeGrafter"/>
</dbReference>
<dbReference type="SFLD" id="SFLDS00003">
    <property type="entry name" value="Haloacid_Dehalogenase"/>
    <property type="match status" value="1"/>
</dbReference>
<evidence type="ECO:0008006" key="3">
    <source>
        <dbReference type="Google" id="ProtNLM"/>
    </source>
</evidence>